<evidence type="ECO:0000313" key="6">
    <source>
        <dbReference type="EMBL" id="AOW02297.1"/>
    </source>
</evidence>
<dbReference type="RefSeq" id="XP_501410.1">
    <property type="nucleotide sequence ID" value="XM_501410.1"/>
</dbReference>
<dbReference type="KEGG" id="yli:2909913"/>
<dbReference type="Proteomes" id="UP000182444">
    <property type="component" value="Chromosome 1C"/>
</dbReference>
<gene>
    <name evidence="7" type="ORF">B0I71DRAFT_134904</name>
    <name evidence="6" type="ORF">YALI1_C04925g</name>
</gene>
<dbReference type="GO" id="GO:0046872">
    <property type="term" value="F:metal ion binding"/>
    <property type="evidence" value="ECO:0007669"/>
    <property type="project" value="UniProtKB-KW"/>
</dbReference>
<evidence type="ECO:0000313" key="7">
    <source>
        <dbReference type="EMBL" id="RDW24075.1"/>
    </source>
</evidence>
<dbReference type="EMBL" id="CP017555">
    <property type="protein sequence ID" value="AOW02297.1"/>
    <property type="molecule type" value="Genomic_DNA"/>
</dbReference>
<dbReference type="PANTHER" id="PTHR13848">
    <property type="entry name" value="PROTEIN YIPPEE-LIKE CG15309-RELATED"/>
    <property type="match status" value="1"/>
</dbReference>
<dbReference type="eggNOG" id="KOG3399">
    <property type="taxonomic scope" value="Eukaryota"/>
</dbReference>
<evidence type="ECO:0000256" key="1">
    <source>
        <dbReference type="ARBA" id="ARBA00005613"/>
    </source>
</evidence>
<feature type="domain" description="Yippee" evidence="5">
    <location>
        <begin position="13"/>
        <end position="110"/>
    </location>
</feature>
<dbReference type="EMBL" id="KZ859051">
    <property type="protein sequence ID" value="RDW24075.1"/>
    <property type="molecule type" value="Genomic_DNA"/>
</dbReference>
<evidence type="ECO:0000313" key="9">
    <source>
        <dbReference type="Proteomes" id="UP000256601"/>
    </source>
</evidence>
<comment type="similarity">
    <text evidence="1 4">Belongs to the yippee family.</text>
</comment>
<accession>A0A1H6PJP8</accession>
<dbReference type="VEuPathDB" id="FungiDB:YALI1_C04925g"/>
<dbReference type="AlphaFoldDB" id="A0A1H6PJP8"/>
<name>A0A1H6PJP8_YARLL</name>
<dbReference type="GeneID" id="2909913"/>
<dbReference type="GO" id="GO:0003677">
    <property type="term" value="F:DNA binding"/>
    <property type="evidence" value="ECO:0007669"/>
    <property type="project" value="UniProtKB-KW"/>
</dbReference>
<dbReference type="InterPro" id="IPR039058">
    <property type="entry name" value="Yippee_fam"/>
</dbReference>
<keyword evidence="2" id="KW-0479">Metal-binding</keyword>
<organism evidence="6 8">
    <name type="scientific">Yarrowia lipolytica</name>
    <name type="common">Candida lipolytica</name>
    <dbReference type="NCBI Taxonomy" id="4952"/>
    <lineage>
        <taxon>Eukaryota</taxon>
        <taxon>Fungi</taxon>
        <taxon>Dikarya</taxon>
        <taxon>Ascomycota</taxon>
        <taxon>Saccharomycotina</taxon>
        <taxon>Dipodascomycetes</taxon>
        <taxon>Dipodascales</taxon>
        <taxon>Dipodascales incertae sedis</taxon>
        <taxon>Yarrowia</taxon>
    </lineage>
</organism>
<reference evidence="7 9" key="2">
    <citation type="submission" date="2018-07" db="EMBL/GenBank/DDBJ databases">
        <title>Draft Genome Assemblies for Five Robust Yarrowia lipolytica Strains Exhibiting High Lipid Production and Pentose Sugar Utilization and Sugar Alcohol Secretion from Undetoxified Lignocellulosic Biomass Hydrolysates.</title>
        <authorList>
            <consortium name="DOE Joint Genome Institute"/>
            <person name="Walker C."/>
            <person name="Ryu S."/>
            <person name="Na H."/>
            <person name="Zane M."/>
            <person name="LaButti K."/>
            <person name="Lipzen A."/>
            <person name="Haridas S."/>
            <person name="Barry K."/>
            <person name="Grigoriev I.V."/>
            <person name="Quarterman J."/>
            <person name="Slininger P."/>
            <person name="Dien B."/>
            <person name="Trinh C.T."/>
        </authorList>
    </citation>
    <scope>NUCLEOTIDE SEQUENCE [LARGE SCALE GENOMIC DNA]</scope>
    <source>
        <strain evidence="7 9">YB392</strain>
    </source>
</reference>
<keyword evidence="7" id="KW-0238">DNA-binding</keyword>
<dbReference type="Proteomes" id="UP000256601">
    <property type="component" value="Unassembled WGS sequence"/>
</dbReference>
<dbReference type="InterPro" id="IPR004910">
    <property type="entry name" value="Yippee/Mis18/Cereblon"/>
</dbReference>
<evidence type="ECO:0000256" key="4">
    <source>
        <dbReference type="RuleBase" id="RU110713"/>
    </source>
</evidence>
<dbReference type="InterPro" id="IPR034751">
    <property type="entry name" value="Yippee"/>
</dbReference>
<sequence length="138" mass="15816">MGFVCSHYFDEPCIYCCISCKSHLSRNDDLKSKSFKGKFGDAFLFDQVVNVKKAEPVLKNMITGQYLVQDITCAQCGSDVGWTYVKSLEEAEKYKEGMYILEVEKICLSKRDGFMRDSSVKESTRGVQSVWTFSRERL</sequence>
<evidence type="ECO:0000259" key="5">
    <source>
        <dbReference type="PROSITE" id="PS51792"/>
    </source>
</evidence>
<dbReference type="Pfam" id="PF03226">
    <property type="entry name" value="Yippee-Mis18"/>
    <property type="match status" value="1"/>
</dbReference>
<evidence type="ECO:0000256" key="2">
    <source>
        <dbReference type="ARBA" id="ARBA00022723"/>
    </source>
</evidence>
<dbReference type="OMA" id="SSRIYGC"/>
<evidence type="ECO:0000256" key="3">
    <source>
        <dbReference type="ARBA" id="ARBA00022833"/>
    </source>
</evidence>
<dbReference type="VEuPathDB" id="FungiDB:YALI0_C03696g"/>
<dbReference type="PROSITE" id="PS51792">
    <property type="entry name" value="YIPPEE"/>
    <property type="match status" value="1"/>
</dbReference>
<evidence type="ECO:0000313" key="8">
    <source>
        <dbReference type="Proteomes" id="UP000182444"/>
    </source>
</evidence>
<proteinExistence type="inferred from homology"/>
<protein>
    <recommendedName>
        <fullName evidence="4">Protein yippee-like</fullName>
    </recommendedName>
</protein>
<reference evidence="6 8" key="1">
    <citation type="journal article" date="2016" name="PLoS ONE">
        <title>Sequence Assembly of Yarrowia lipolytica Strain W29/CLIB89 Shows Transposable Element Diversity.</title>
        <authorList>
            <person name="Magnan C."/>
            <person name="Yu J."/>
            <person name="Chang I."/>
            <person name="Jahn E."/>
            <person name="Kanomata Y."/>
            <person name="Wu J."/>
            <person name="Zeller M."/>
            <person name="Oakes M."/>
            <person name="Baldi P."/>
            <person name="Sandmeyer S."/>
        </authorList>
    </citation>
    <scope>NUCLEOTIDE SEQUENCE [LARGE SCALE GENOMIC DNA]</scope>
    <source>
        <strain evidence="6">CLIB89</strain>
        <strain evidence="8">CLIB89(W29)</strain>
    </source>
</reference>
<keyword evidence="3" id="KW-0862">Zinc</keyword>
<dbReference type="OrthoDB" id="6407410at2759"/>